<dbReference type="Proteomes" id="UP000037566">
    <property type="component" value="Unassembled WGS sequence"/>
</dbReference>
<dbReference type="GO" id="GO:0003700">
    <property type="term" value="F:DNA-binding transcription factor activity"/>
    <property type="evidence" value="ECO:0007669"/>
    <property type="project" value="TreeGrafter"/>
</dbReference>
<dbReference type="InterPro" id="IPR050109">
    <property type="entry name" value="HTH-type_TetR-like_transc_reg"/>
</dbReference>
<feature type="domain" description="HTH tetR-type" evidence="6">
    <location>
        <begin position="20"/>
        <end position="80"/>
    </location>
</feature>
<reference evidence="7" key="1">
    <citation type="submission" date="2015-08" db="EMBL/GenBank/DDBJ databases">
        <title>Draft genome sequence of Komagataeibacter europaeus CECT 8546 a cellulose producer strain from vinegar produced by the traditional method.</title>
        <authorList>
            <person name="Poehlein A."/>
            <person name="Valera M.J."/>
            <person name="Haack F.S."/>
            <person name="Mas A."/>
            <person name="Daniel R."/>
            <person name="Streit W.R."/>
            <person name="Mateo E."/>
        </authorList>
    </citation>
    <scope>NUCLEOTIDE SEQUENCE [LARGE SCALE GENOMIC DNA]</scope>
    <source>
        <strain evidence="7">CECT 8546</strain>
    </source>
</reference>
<keyword evidence="3" id="KW-0804">Transcription</keyword>
<dbReference type="InterPro" id="IPR039536">
    <property type="entry name" value="TetR_C_Proteobacteria"/>
</dbReference>
<dbReference type="Pfam" id="PF14246">
    <property type="entry name" value="TetR_C_7"/>
    <property type="match status" value="1"/>
</dbReference>
<feature type="region of interest" description="Disordered" evidence="5">
    <location>
        <begin position="1"/>
        <end position="20"/>
    </location>
</feature>
<dbReference type="STRING" id="33995.KOEU_10890"/>
<dbReference type="PROSITE" id="PS50977">
    <property type="entry name" value="HTH_TETR_2"/>
    <property type="match status" value="1"/>
</dbReference>
<keyword evidence="1" id="KW-0805">Transcription regulation</keyword>
<dbReference type="EMBL" id="LHUQ01000004">
    <property type="protein sequence ID" value="KON65249.1"/>
    <property type="molecule type" value="Genomic_DNA"/>
</dbReference>
<feature type="DNA-binding region" description="H-T-H motif" evidence="4">
    <location>
        <begin position="43"/>
        <end position="62"/>
    </location>
</feature>
<dbReference type="SUPFAM" id="SSF46689">
    <property type="entry name" value="Homeodomain-like"/>
    <property type="match status" value="1"/>
</dbReference>
<protein>
    <submittedName>
        <fullName evidence="7">HTH-type transcriptional regulator SrpR</fullName>
    </submittedName>
</protein>
<organism evidence="7 8">
    <name type="scientific">Komagataeibacter europaeus</name>
    <name type="common">Gluconacetobacter europaeus</name>
    <dbReference type="NCBI Taxonomy" id="33995"/>
    <lineage>
        <taxon>Bacteria</taxon>
        <taxon>Pseudomonadati</taxon>
        <taxon>Pseudomonadota</taxon>
        <taxon>Alphaproteobacteria</taxon>
        <taxon>Acetobacterales</taxon>
        <taxon>Acetobacteraceae</taxon>
        <taxon>Komagataeibacter</taxon>
    </lineage>
</organism>
<evidence type="ECO:0000256" key="3">
    <source>
        <dbReference type="ARBA" id="ARBA00023163"/>
    </source>
</evidence>
<dbReference type="Pfam" id="PF00440">
    <property type="entry name" value="TetR_N"/>
    <property type="match status" value="1"/>
</dbReference>
<name>A0A0M0EJ19_KOMEU</name>
<dbReference type="InterPro" id="IPR036271">
    <property type="entry name" value="Tet_transcr_reg_TetR-rel_C_sf"/>
</dbReference>
<dbReference type="GO" id="GO:0000976">
    <property type="term" value="F:transcription cis-regulatory region binding"/>
    <property type="evidence" value="ECO:0007669"/>
    <property type="project" value="TreeGrafter"/>
</dbReference>
<dbReference type="PRINTS" id="PR00455">
    <property type="entry name" value="HTHTETR"/>
</dbReference>
<dbReference type="Gene3D" id="1.10.357.10">
    <property type="entry name" value="Tetracycline Repressor, domain 2"/>
    <property type="match status" value="1"/>
</dbReference>
<comment type="caution">
    <text evidence="7">The sequence shown here is derived from an EMBL/GenBank/DDBJ whole genome shotgun (WGS) entry which is preliminary data.</text>
</comment>
<proteinExistence type="predicted"/>
<evidence type="ECO:0000313" key="8">
    <source>
        <dbReference type="Proteomes" id="UP000037566"/>
    </source>
</evidence>
<keyword evidence="2 4" id="KW-0238">DNA-binding</keyword>
<dbReference type="RefSeq" id="WP_220464760.1">
    <property type="nucleotide sequence ID" value="NZ_CP021467.1"/>
</dbReference>
<gene>
    <name evidence="7" type="primary">srpR1</name>
    <name evidence="7" type="ORF">KOEU_10890</name>
</gene>
<sequence>MPVPPRPPHTGGRPTPEGSAQLDRHVLEVATTLFVKQGYAATSLEQIARVAECSKASLYRRYSSKAALFKAVVAARGRHLLEEARAVEASSRNPLLATKEIAQFFLDFMLRPETVEAYRIVIADGHRIPSVVDDMMATSVEPFVATIGRLLKAAADAGHIESTDHEETTRVLMGLVLGWPLQNTLLGQNKLLDPQARHRFFERAWQIFLSGIRRAAP</sequence>
<evidence type="ECO:0000256" key="1">
    <source>
        <dbReference type="ARBA" id="ARBA00023015"/>
    </source>
</evidence>
<dbReference type="InterPro" id="IPR001647">
    <property type="entry name" value="HTH_TetR"/>
</dbReference>
<dbReference type="PANTHER" id="PTHR30055">
    <property type="entry name" value="HTH-TYPE TRANSCRIPTIONAL REGULATOR RUTR"/>
    <property type="match status" value="1"/>
</dbReference>
<dbReference type="InterPro" id="IPR009057">
    <property type="entry name" value="Homeodomain-like_sf"/>
</dbReference>
<keyword evidence="8" id="KW-1185">Reference proteome</keyword>
<evidence type="ECO:0000256" key="4">
    <source>
        <dbReference type="PROSITE-ProRule" id="PRU00335"/>
    </source>
</evidence>
<evidence type="ECO:0000259" key="6">
    <source>
        <dbReference type="PROSITE" id="PS50977"/>
    </source>
</evidence>
<dbReference type="SUPFAM" id="SSF48498">
    <property type="entry name" value="Tetracyclin repressor-like, C-terminal domain"/>
    <property type="match status" value="1"/>
</dbReference>
<evidence type="ECO:0000313" key="7">
    <source>
        <dbReference type="EMBL" id="KON65249.1"/>
    </source>
</evidence>
<dbReference type="PANTHER" id="PTHR30055:SF234">
    <property type="entry name" value="HTH-TYPE TRANSCRIPTIONAL REGULATOR BETI"/>
    <property type="match status" value="1"/>
</dbReference>
<accession>A0A0M0EJ19</accession>
<dbReference type="AlphaFoldDB" id="A0A0M0EJ19"/>
<dbReference type="KEGG" id="keu:S101446_00524"/>
<evidence type="ECO:0000256" key="2">
    <source>
        <dbReference type="ARBA" id="ARBA00023125"/>
    </source>
</evidence>
<evidence type="ECO:0000256" key="5">
    <source>
        <dbReference type="SAM" id="MobiDB-lite"/>
    </source>
</evidence>
<dbReference type="PATRIC" id="fig|33995.3.peg.1202"/>